<dbReference type="RefSeq" id="WP_313912814.1">
    <property type="nucleotide sequence ID" value="NZ_CP135076.1"/>
</dbReference>
<dbReference type="PANTHER" id="PTHR36453">
    <property type="entry name" value="SECRETED PROTEIN-RELATED"/>
    <property type="match status" value="1"/>
</dbReference>
<feature type="chain" id="PRO_5046802260" evidence="1">
    <location>
        <begin position="23"/>
        <end position="675"/>
    </location>
</feature>
<proteinExistence type="predicted"/>
<dbReference type="Gene3D" id="2.160.20.10">
    <property type="entry name" value="Single-stranded right-handed beta-helix, Pectin lyase-like"/>
    <property type="match status" value="2"/>
</dbReference>
<sequence>MKSIRHLLLAKAFLCTIAVAHAQSASIEIHVAPNGDDAATGTADHPVRTLAQAQKLVRARNADRDVTVILADGTYSLSAPLVFRQDDGGNGHLVIWRAANGAHPVLSGGIAVTDWRPSRAGKGIWEADIPRGIDSRQLWVNDHLAEMARTELPRSAVRFSETGIIINDDRLPDLASLPQQDRIEVEGTGYFTDRFSPVARVERRTLVMQQPAWGNNNWGYDTLAKPYGPEYARLYLRNSLAFLDAPNEWFLDPDQGKLYYRPAAGTDMASAKVMLPRLDHLISISGSYEKPVRDLRFEGLRFSYTSWMGPSTDQGYANQQSGAFLAGPLDARPGDALETCSWGCPGFETRRNEWSQIPAAVQVSAAERITFARNIFAHLGQVALGIGNNADANASGVGLGAHAIEVSGNVFTDLAAGAILAGGVRRDAHHPSERGQANRQVLIQNNRIHKVSQDYMDNSAILSTYVDRALILHNDISDAPYDGIDIGWGWGMNDPGGNPAYRIRERGYYDYPANLVYTEPTTHRDVMVAYNRLHAIKTHYEDGGAIYNLSASPDTVIAENYVYDIPDHIALYLDEGSRYITVRDNVVKGARLWLNVNTVKSFFPQRISPDNKAVGNWHDTTETGGMWTTYQNNLILDDHLVTDGNWPAAAQRVMANAGVEESANLPDYPLDGATE</sequence>
<dbReference type="PANTHER" id="PTHR36453:SF1">
    <property type="entry name" value="RIGHT HANDED BETA HELIX DOMAIN-CONTAINING PROTEIN"/>
    <property type="match status" value="1"/>
</dbReference>
<feature type="signal peptide" evidence="1">
    <location>
        <begin position="1"/>
        <end position="22"/>
    </location>
</feature>
<dbReference type="InterPro" id="IPR012334">
    <property type="entry name" value="Pectin_lyas_fold"/>
</dbReference>
<accession>A0ABZ0B7S7</accession>
<keyword evidence="3" id="KW-1185">Reference proteome</keyword>
<dbReference type="EMBL" id="CP135076">
    <property type="protein sequence ID" value="WNO52404.1"/>
    <property type="molecule type" value="Genomic_DNA"/>
</dbReference>
<dbReference type="SUPFAM" id="SSF51126">
    <property type="entry name" value="Pectin lyase-like"/>
    <property type="match status" value="1"/>
</dbReference>
<name>A0ABZ0B7S7_9SPHN</name>
<dbReference type="Proteomes" id="UP001302249">
    <property type="component" value="Chromosome"/>
</dbReference>
<keyword evidence="1" id="KW-0732">Signal</keyword>
<evidence type="ECO:0000313" key="2">
    <source>
        <dbReference type="EMBL" id="WNO52404.1"/>
    </source>
</evidence>
<organism evidence="2 3">
    <name type="scientific">Stakelama saccharophila</name>
    <dbReference type="NCBI Taxonomy" id="3075605"/>
    <lineage>
        <taxon>Bacteria</taxon>
        <taxon>Pseudomonadati</taxon>
        <taxon>Pseudomonadota</taxon>
        <taxon>Alphaproteobacteria</taxon>
        <taxon>Sphingomonadales</taxon>
        <taxon>Sphingomonadaceae</taxon>
        <taxon>Stakelama</taxon>
    </lineage>
</organism>
<dbReference type="InterPro" id="IPR011050">
    <property type="entry name" value="Pectin_lyase_fold/virulence"/>
</dbReference>
<gene>
    <name evidence="2" type="ORF">RPR59_07895</name>
</gene>
<evidence type="ECO:0000313" key="3">
    <source>
        <dbReference type="Proteomes" id="UP001302249"/>
    </source>
</evidence>
<evidence type="ECO:0000256" key="1">
    <source>
        <dbReference type="SAM" id="SignalP"/>
    </source>
</evidence>
<protein>
    <submittedName>
        <fullName evidence="2">Right-handed parallel beta-helix repeat-containing protein</fullName>
    </submittedName>
</protein>
<reference evidence="2 3" key="1">
    <citation type="submission" date="2023-09" db="EMBL/GenBank/DDBJ databases">
        <authorList>
            <person name="Rey-Velasco X."/>
        </authorList>
    </citation>
    <scope>NUCLEOTIDE SEQUENCE [LARGE SCALE GENOMIC DNA]</scope>
    <source>
        <strain evidence="2 3">W311</strain>
    </source>
</reference>